<dbReference type="PANTHER" id="PTHR10629">
    <property type="entry name" value="CYTOSINE-SPECIFIC METHYLTRANSFERASE"/>
    <property type="match status" value="1"/>
</dbReference>
<evidence type="ECO:0000256" key="4">
    <source>
        <dbReference type="ARBA" id="ARBA00022448"/>
    </source>
</evidence>
<keyword evidence="5 15" id="KW-0489">Methyltransferase</keyword>
<evidence type="ECO:0000256" key="14">
    <source>
        <dbReference type="ARBA" id="ARBA00023242"/>
    </source>
</evidence>
<evidence type="ECO:0000256" key="12">
    <source>
        <dbReference type="ARBA" id="ARBA00023125"/>
    </source>
</evidence>
<feature type="active site" evidence="15">
    <location>
        <position position="1569"/>
    </location>
</feature>
<dbReference type="CDD" id="cd04708">
    <property type="entry name" value="BAH_plantDCM_II"/>
    <property type="match status" value="1"/>
</dbReference>
<dbReference type="GO" id="GO:0015095">
    <property type="term" value="F:magnesium ion transmembrane transporter activity"/>
    <property type="evidence" value="ECO:0007669"/>
    <property type="project" value="UniProtKB-ARBA"/>
</dbReference>
<keyword evidence="4" id="KW-0813">Transport</keyword>
<dbReference type="FunFam" id="3.90.120.10:FF:000004">
    <property type="entry name" value="DNA (cytosine-5)-methyltransferase"/>
    <property type="match status" value="1"/>
</dbReference>
<dbReference type="PROSITE" id="PS51038">
    <property type="entry name" value="BAH"/>
    <property type="match status" value="2"/>
</dbReference>
<keyword evidence="13" id="KW-0472">Membrane</keyword>
<dbReference type="GO" id="GO:0003682">
    <property type="term" value="F:chromatin binding"/>
    <property type="evidence" value="ECO:0007669"/>
    <property type="project" value="InterPro"/>
</dbReference>
<evidence type="ECO:0000256" key="3">
    <source>
        <dbReference type="ARBA" id="ARBA00007535"/>
    </source>
</evidence>
<dbReference type="GO" id="GO:0016020">
    <property type="term" value="C:membrane"/>
    <property type="evidence" value="ECO:0007669"/>
    <property type="project" value="UniProtKB-SubCell"/>
</dbReference>
<dbReference type="GO" id="GO:0003886">
    <property type="term" value="F:DNA (cytosine-5-)-methyltransferase activity"/>
    <property type="evidence" value="ECO:0007669"/>
    <property type="project" value="UniProtKB-EC"/>
</dbReference>
<evidence type="ECO:0000256" key="10">
    <source>
        <dbReference type="ARBA" id="ARBA00022989"/>
    </source>
</evidence>
<name>A0AAV8S0Z2_ENSVE</name>
<gene>
    <name evidence="21" type="ORF">OPV22_003470</name>
</gene>
<keyword evidence="10" id="KW-1133">Transmembrane helix</keyword>
<evidence type="ECO:0000256" key="11">
    <source>
        <dbReference type="ARBA" id="ARBA00023065"/>
    </source>
</evidence>
<evidence type="ECO:0000256" key="6">
    <source>
        <dbReference type="ARBA" id="ARBA00022679"/>
    </source>
</evidence>
<dbReference type="Gene3D" id="3.40.50.150">
    <property type="entry name" value="Vaccinia Virus protein VP39"/>
    <property type="match status" value="1"/>
</dbReference>
<evidence type="ECO:0000256" key="15">
    <source>
        <dbReference type="PROSITE-ProRule" id="PRU01016"/>
    </source>
</evidence>
<evidence type="ECO:0000256" key="18">
    <source>
        <dbReference type="SAM" id="Coils"/>
    </source>
</evidence>
<dbReference type="GO" id="GO:0005634">
    <property type="term" value="C:nucleus"/>
    <property type="evidence" value="ECO:0007669"/>
    <property type="project" value="UniProtKB-SubCell"/>
</dbReference>
<dbReference type="NCBIfam" id="TIGR00675">
    <property type="entry name" value="dcm"/>
    <property type="match status" value="1"/>
</dbReference>
<feature type="region of interest" description="Disordered" evidence="19">
    <location>
        <begin position="1425"/>
        <end position="1456"/>
    </location>
</feature>
<evidence type="ECO:0000256" key="9">
    <source>
        <dbReference type="ARBA" id="ARBA00022737"/>
    </source>
</evidence>
<dbReference type="Pfam" id="PF01426">
    <property type="entry name" value="BAH"/>
    <property type="match status" value="2"/>
</dbReference>
<evidence type="ECO:0000313" key="22">
    <source>
        <dbReference type="Proteomes" id="UP001222027"/>
    </source>
</evidence>
<dbReference type="EC" id="2.1.1.37" evidence="17"/>
<evidence type="ECO:0000256" key="17">
    <source>
        <dbReference type="RuleBase" id="RU000417"/>
    </source>
</evidence>
<comment type="similarity">
    <text evidence="15 16">Belongs to the class I-like SAM-binding methyltransferase superfamily. C5-methyltransferase family.</text>
</comment>
<organism evidence="21 22">
    <name type="scientific">Ensete ventricosum</name>
    <name type="common">Abyssinian banana</name>
    <name type="synonym">Musa ensete</name>
    <dbReference type="NCBI Taxonomy" id="4639"/>
    <lineage>
        <taxon>Eukaryota</taxon>
        <taxon>Viridiplantae</taxon>
        <taxon>Streptophyta</taxon>
        <taxon>Embryophyta</taxon>
        <taxon>Tracheophyta</taxon>
        <taxon>Spermatophyta</taxon>
        <taxon>Magnoliopsida</taxon>
        <taxon>Liliopsida</taxon>
        <taxon>Zingiberales</taxon>
        <taxon>Musaceae</taxon>
        <taxon>Ensete</taxon>
    </lineage>
</organism>
<dbReference type="FunFam" id="2.40.128.330:FF:000001">
    <property type="entry name" value="Magnesium transporter MRS2-1"/>
    <property type="match status" value="1"/>
</dbReference>
<dbReference type="InterPro" id="IPR050390">
    <property type="entry name" value="C5-Methyltransferase"/>
</dbReference>
<protein>
    <recommendedName>
        <fullName evidence="17">Cytosine-specific methyltransferase</fullName>
        <ecNumber evidence="17">2.1.1.37</ecNumber>
    </recommendedName>
</protein>
<dbReference type="GO" id="GO:0044027">
    <property type="term" value="P:negative regulation of gene expression via chromosomal CpG island methylation"/>
    <property type="evidence" value="ECO:0007669"/>
    <property type="project" value="TreeGrafter"/>
</dbReference>
<evidence type="ECO:0000256" key="19">
    <source>
        <dbReference type="SAM" id="MobiDB-lite"/>
    </source>
</evidence>
<dbReference type="FunFam" id="1.20.58.340:FF:000024">
    <property type="entry name" value="Magnesium transporter MRS2-5"/>
    <property type="match status" value="1"/>
</dbReference>
<feature type="compositionally biased region" description="Basic and acidic residues" evidence="19">
    <location>
        <begin position="1442"/>
        <end position="1456"/>
    </location>
</feature>
<dbReference type="GO" id="GO:0032259">
    <property type="term" value="P:methylation"/>
    <property type="evidence" value="ECO:0007669"/>
    <property type="project" value="UniProtKB-KW"/>
</dbReference>
<feature type="region of interest" description="Disordered" evidence="19">
    <location>
        <begin position="1031"/>
        <end position="1050"/>
    </location>
</feature>
<dbReference type="PRINTS" id="PR00105">
    <property type="entry name" value="C5METTRFRASE"/>
</dbReference>
<dbReference type="Pfam" id="PF00145">
    <property type="entry name" value="DNA_methylase"/>
    <property type="match status" value="1"/>
</dbReference>
<evidence type="ECO:0000256" key="8">
    <source>
        <dbReference type="ARBA" id="ARBA00022692"/>
    </source>
</evidence>
<evidence type="ECO:0000256" key="13">
    <source>
        <dbReference type="ARBA" id="ARBA00023136"/>
    </source>
</evidence>
<dbReference type="PROSITE" id="PS00095">
    <property type="entry name" value="C5_MTASE_2"/>
    <property type="match status" value="1"/>
</dbReference>
<dbReference type="InterPro" id="IPR043151">
    <property type="entry name" value="BAH_sf"/>
</dbReference>
<evidence type="ECO:0000256" key="1">
    <source>
        <dbReference type="ARBA" id="ARBA00004123"/>
    </source>
</evidence>
<dbReference type="InterPro" id="IPR031303">
    <property type="entry name" value="C5_meth_CS"/>
</dbReference>
<dbReference type="SMART" id="SM00439">
    <property type="entry name" value="BAH"/>
    <property type="match status" value="2"/>
</dbReference>
<dbReference type="InterPro" id="IPR018117">
    <property type="entry name" value="C5_DNA_meth_AS"/>
</dbReference>
<dbReference type="GO" id="GO:0003677">
    <property type="term" value="F:DNA binding"/>
    <property type="evidence" value="ECO:0007669"/>
    <property type="project" value="UniProtKB-KW"/>
</dbReference>
<dbReference type="Gene3D" id="3.90.120.10">
    <property type="entry name" value="DNA Methylase, subunit A, domain 2"/>
    <property type="match status" value="2"/>
</dbReference>
<proteinExistence type="inferred from homology"/>
<reference evidence="21 22" key="1">
    <citation type="submission" date="2022-12" db="EMBL/GenBank/DDBJ databases">
        <title>Chromosome-scale assembly of the Ensete ventricosum genome.</title>
        <authorList>
            <person name="Dussert Y."/>
            <person name="Stocks J."/>
            <person name="Wendawek A."/>
            <person name="Woldeyes F."/>
            <person name="Nichols R.A."/>
            <person name="Borrell J.S."/>
        </authorList>
    </citation>
    <scope>NUCLEOTIDE SEQUENCE [LARGE SCALE GENOMIC DNA]</scope>
    <source>
        <strain evidence="22">cv. Maze</strain>
        <tissue evidence="21">Seeds</tissue>
    </source>
</reference>
<keyword evidence="6 15" id="KW-0808">Transferase</keyword>
<keyword evidence="22" id="KW-1185">Reference proteome</keyword>
<feature type="region of interest" description="Disordered" evidence="19">
    <location>
        <begin position="661"/>
        <end position="687"/>
    </location>
</feature>
<evidence type="ECO:0000256" key="7">
    <source>
        <dbReference type="ARBA" id="ARBA00022691"/>
    </source>
</evidence>
<dbReference type="CDD" id="cd12823">
    <property type="entry name" value="Mrs2_Mfm1p-like"/>
    <property type="match status" value="1"/>
</dbReference>
<dbReference type="FunFam" id="3.40.50.150:FF:000128">
    <property type="entry name" value="DNA (cytosine-5)-methyltransferase"/>
    <property type="match status" value="1"/>
</dbReference>
<dbReference type="InterPro" id="IPR001025">
    <property type="entry name" value="BAH_dom"/>
</dbReference>
<dbReference type="Proteomes" id="UP001222027">
    <property type="component" value="Unassembled WGS sequence"/>
</dbReference>
<feature type="compositionally biased region" description="Acidic residues" evidence="19">
    <location>
        <begin position="1038"/>
        <end position="1050"/>
    </location>
</feature>
<comment type="caution">
    <text evidence="21">The sequence shown here is derived from an EMBL/GenBank/DDBJ whole genome shotgun (WGS) entry which is preliminary data.</text>
</comment>
<keyword evidence="18" id="KW-0175">Coiled coil</keyword>
<feature type="domain" description="BAH" evidence="20">
    <location>
        <begin position="1107"/>
        <end position="1240"/>
    </location>
</feature>
<keyword evidence="8" id="KW-0812">Transmembrane</keyword>
<dbReference type="PROSITE" id="PS00094">
    <property type="entry name" value="C5_MTASE_1"/>
    <property type="match status" value="1"/>
</dbReference>
<keyword evidence="9" id="KW-0677">Repeat</keyword>
<dbReference type="PROSITE" id="PS51679">
    <property type="entry name" value="SAM_MT_C5"/>
    <property type="match status" value="1"/>
</dbReference>
<evidence type="ECO:0000256" key="16">
    <source>
        <dbReference type="RuleBase" id="RU000416"/>
    </source>
</evidence>
<dbReference type="Gene3D" id="2.30.30.490">
    <property type="match status" value="2"/>
</dbReference>
<keyword evidence="12" id="KW-0238">DNA-binding</keyword>
<dbReference type="Gene3D" id="1.20.58.340">
    <property type="entry name" value="Magnesium transport protein CorA, transmembrane region"/>
    <property type="match status" value="1"/>
</dbReference>
<dbReference type="SUPFAM" id="SSF53335">
    <property type="entry name" value="S-adenosyl-L-methionine-dependent methyltransferases"/>
    <property type="match status" value="1"/>
</dbReference>
<dbReference type="InterPro" id="IPR039204">
    <property type="entry name" value="MRS2-like"/>
</dbReference>
<comment type="similarity">
    <text evidence="3">Belongs to the CorA metal ion transporter (MIT) (TC 1.A.35.5) family.</text>
</comment>
<dbReference type="InterPro" id="IPR022702">
    <property type="entry name" value="Cytosine_MeTrfase1_RFD"/>
</dbReference>
<keyword evidence="11" id="KW-0406">Ion transport</keyword>
<sequence length="1902" mass="214605">MGRDGRPAGAATGARSWISMDCTGRGIVLDVDKHEIMRRAQIHARDMRIIDPLLSYPSAILGREKAIVLNLEYIKAIITAEEILLRDPSEENVTPVVQELHRRLPPSVAHQAEGEGRGQHEAESAAEAVSPFEFRALEVALEAICSSLDARTTELEIDAYPALDELTAKICSRNLDRVRKLKSAMTRLIARVQKVRDELERLLDDDNDMADLYLSRKMATESPCLVDSAVSDLTPNSPVLVSKTSRVSRTSVATLHGNEYNVEELEMLLEAYFIQIDGSLNRLNTLREYVDDTEDYINFQLDNHRNQLIQLELFLSACTVSLTFYSLVGGIFGMNLPYSWNDNHGYIFSWVVGVGGLLSSDRFNPGARSHRFLRPGLRVLKKATEQLGYGKGSDRLRFHRNEREWERKTTKKEITCKRPKRAAACSNFKEETVRISEKSILVETKKVQIEEDEEVAIDLTRLGAEDLPPCRRLVDFTFHDADGNAQPFEMSEIDDCFITALILPMDDNMEKDRERGIKCEGFGRIESWSISGYDEGSPIIWVSTENADYECVKPASSYKKFYDLFYEKARTCIEVYRKLARSVGGNPNLSLEELLAAVIRSMSGTKNFPGGLSSRDFVISLGDFVYNQLTGLDETSANNDVHLATLPALLALRDECRSRSESCKQAPRMSNGNLKINEGKNLDATEDDDEKLATILQEEEDWKAMKQKRGRHSMNSQKNIYVKISEAEIANDYPLPAYYRPSTNEMDEYIFFESESHMSYSDLPRRILDNWALYNSDSRLITLELLPMKPCAEVDVTIFGSGQMREDDGCGYFLDEDLGRSSSSATNHSYNEGVPTYLSAIKEWMIEFGSSMIFISIRTDVAWYRLGKPTQQYVPWYEPVLKTARLAIAIITLLKEQTRVSKLSFVDVIKKVSAFDKSHPAYISSNLALVERFIVVHGQIILQQFAEYPDEKIRKCAFVSGLSDKMEQKCHTKLIMKKRSVVRKEANLNPCAAMGPVISNRKVMRATTTRFISKIWGDYYLNYFPEDSRGGDPCESLVPEEEQEDNDDEDVDEEMMLVQVEKAPTPHSSSRSCHSNSSDKEIRWEGKSIGQMDSGEALYHNAVVRGQIIAVGGAVTTEVDEADVPAILFVEYMFEKHDGIKMVHGRLMHRGSQTILGNAADEREVFLADDCMEIELGNVKESIVVDIRLRSWGHKYRKEYANADKIDRAKAEENKRKGLPMEYYCKSLYCPEKGGFFALPCGSLGLGSGFCSSCKERTLQVDEFILSSETSFVYKKIEYSVQDFMYVQPQCFAEEKEEDHGTFKAGRNVGLKAYVVCQILEIQAPIVSKKPTTESTKVKVRRFYRPEDVSSSKAYSSDIREVYYSEEILTVPVETIKGKCEVRKKIDLPNLELPVVLDHVFFCEYSYDPVKGALKQLPAKTKLTSLARKADPSSSRKKKGKEKCEDNQQNFSDKRKDQPCENRLATLDIFAGCGGLSEGLQHSGVSYTKWAIEYEQPAGEAFSENHLETLMFVDNCNVILRAIMEKCGDAEECISTSEAAELAAAFDEEKLKNLPVPGEVDFINGGPPCQGFSGMNRFNQSTWSKVQCEMILAFLSFAEYFRPKFFLLENVRNFVSFNKGQTFRLTLASLLAMGYQVRFGILEAGAYGVSQSRKRAFIWAASPEEILPEWPEPMHVFAGPELKISMPMNVQYAAVRSTAGGAPFRSITVRDTIGDLPPVENGASKSNINYGSEPISWFQKKIRGNMLSLNDHISKEMNELNLIRCQRIPKRPGADWRDLPDEKVKLSTGQMVDLIPWCLPNTAKRHNQWKGLFGRLDWDGNFPTSITDPQPMGKVGMCFHPEQDRILTVRECARSQGFPDSYHFSGSIQNKHRQIGNAVPPPLAYALGIKLKEAIEAKLSSA</sequence>
<comment type="catalytic activity">
    <reaction evidence="17">
        <text>a 2'-deoxycytidine in DNA + S-adenosyl-L-methionine = a 5-methyl-2'-deoxycytidine in DNA + S-adenosyl-L-homocysteine + H(+)</text>
        <dbReference type="Rhea" id="RHEA:13681"/>
        <dbReference type="Rhea" id="RHEA-COMP:11369"/>
        <dbReference type="Rhea" id="RHEA-COMP:11370"/>
        <dbReference type="ChEBI" id="CHEBI:15378"/>
        <dbReference type="ChEBI" id="CHEBI:57856"/>
        <dbReference type="ChEBI" id="CHEBI:59789"/>
        <dbReference type="ChEBI" id="CHEBI:85452"/>
        <dbReference type="ChEBI" id="CHEBI:85454"/>
        <dbReference type="EC" id="2.1.1.37"/>
    </reaction>
</comment>
<evidence type="ECO:0000256" key="5">
    <source>
        <dbReference type="ARBA" id="ARBA00022603"/>
    </source>
</evidence>
<dbReference type="FunFam" id="3.90.120.10:FF:000002">
    <property type="entry name" value="DNA (cytosine-5)-methyltransferase"/>
    <property type="match status" value="1"/>
</dbReference>
<keyword evidence="7 15" id="KW-0949">S-adenosyl-L-methionine</keyword>
<feature type="domain" description="BAH" evidence="20">
    <location>
        <begin position="1277"/>
        <end position="1418"/>
    </location>
</feature>
<dbReference type="InterPro" id="IPR001525">
    <property type="entry name" value="C5_MeTfrase"/>
</dbReference>
<dbReference type="Pfam" id="PF22099">
    <property type="entry name" value="MRS2-like"/>
    <property type="match status" value="1"/>
</dbReference>
<dbReference type="FunFam" id="3.40.50.150:FF:000108">
    <property type="entry name" value="DNA (cytosine-5)-methyltransferase"/>
    <property type="match status" value="1"/>
</dbReference>
<dbReference type="PANTHER" id="PTHR10629:SF52">
    <property type="entry name" value="DNA (CYTOSINE-5)-METHYLTRANSFERASE 1"/>
    <property type="match status" value="1"/>
</dbReference>
<dbReference type="Gene3D" id="2.40.128.330">
    <property type="match status" value="1"/>
</dbReference>
<comment type="subcellular location">
    <subcellularLocation>
        <location evidence="2">Membrane</location>
        <topology evidence="2">Multi-pass membrane protein</topology>
    </subcellularLocation>
    <subcellularLocation>
        <location evidence="1">Nucleus</location>
    </subcellularLocation>
</comment>
<keyword evidence="14" id="KW-0539">Nucleus</keyword>
<evidence type="ECO:0000313" key="21">
    <source>
        <dbReference type="EMBL" id="KAJ8513036.1"/>
    </source>
</evidence>
<evidence type="ECO:0000256" key="2">
    <source>
        <dbReference type="ARBA" id="ARBA00004141"/>
    </source>
</evidence>
<dbReference type="Pfam" id="PF12047">
    <property type="entry name" value="DNMT1-RFD"/>
    <property type="match status" value="2"/>
</dbReference>
<feature type="coiled-coil region" evidence="18">
    <location>
        <begin position="178"/>
        <end position="209"/>
    </location>
</feature>
<dbReference type="InterPro" id="IPR029063">
    <property type="entry name" value="SAM-dependent_MTases_sf"/>
</dbReference>
<dbReference type="EMBL" id="JAQQAF010000001">
    <property type="protein sequence ID" value="KAJ8513036.1"/>
    <property type="molecule type" value="Genomic_DNA"/>
</dbReference>
<feature type="region of interest" description="Disordered" evidence="19">
    <location>
        <begin position="1061"/>
        <end position="1080"/>
    </location>
</feature>
<accession>A0AAV8S0Z2</accession>
<evidence type="ECO:0000259" key="20">
    <source>
        <dbReference type="PROSITE" id="PS51038"/>
    </source>
</evidence>